<evidence type="ECO:0000256" key="2">
    <source>
        <dbReference type="ARBA" id="ARBA00010131"/>
    </source>
</evidence>
<feature type="transmembrane region" description="Helical" evidence="6">
    <location>
        <begin position="170"/>
        <end position="192"/>
    </location>
</feature>
<reference evidence="7" key="1">
    <citation type="journal article" date="2023" name="Insect Mol. Biol.">
        <title>Genome sequencing provides insights into the evolution of gene families encoding plant cell wall-degrading enzymes in longhorned beetles.</title>
        <authorList>
            <person name="Shin N.R."/>
            <person name="Okamura Y."/>
            <person name="Kirsch R."/>
            <person name="Pauchet Y."/>
        </authorList>
    </citation>
    <scope>NUCLEOTIDE SEQUENCE</scope>
    <source>
        <strain evidence="7">MMC_N1</strain>
    </source>
</reference>
<proteinExistence type="inferred from homology"/>
<organism evidence="7 8">
    <name type="scientific">Molorchus minor</name>
    <dbReference type="NCBI Taxonomy" id="1323400"/>
    <lineage>
        <taxon>Eukaryota</taxon>
        <taxon>Metazoa</taxon>
        <taxon>Ecdysozoa</taxon>
        <taxon>Arthropoda</taxon>
        <taxon>Hexapoda</taxon>
        <taxon>Insecta</taxon>
        <taxon>Pterygota</taxon>
        <taxon>Neoptera</taxon>
        <taxon>Endopterygota</taxon>
        <taxon>Coleoptera</taxon>
        <taxon>Polyphaga</taxon>
        <taxon>Cucujiformia</taxon>
        <taxon>Chrysomeloidea</taxon>
        <taxon>Cerambycidae</taxon>
        <taxon>Lamiinae</taxon>
        <taxon>Monochamini</taxon>
        <taxon>Molorchus</taxon>
    </lineage>
</organism>
<protein>
    <submittedName>
        <fullName evidence="7">Uncharacterized protein</fullName>
    </submittedName>
</protein>
<evidence type="ECO:0000313" key="7">
    <source>
        <dbReference type="EMBL" id="KAJ8973409.1"/>
    </source>
</evidence>
<keyword evidence="3 6" id="KW-0812">Transmembrane</keyword>
<keyword evidence="5 6" id="KW-0472">Membrane</keyword>
<keyword evidence="4 6" id="KW-1133">Transmembrane helix</keyword>
<accession>A0ABQ9J6C5</accession>
<comment type="caution">
    <text evidence="7">The sequence shown here is derived from an EMBL/GenBank/DDBJ whole genome shotgun (WGS) entry which is preliminary data.</text>
</comment>
<comment type="subcellular location">
    <subcellularLocation>
        <location evidence="1">Membrane</location>
    </subcellularLocation>
</comment>
<gene>
    <name evidence="7" type="ORF">NQ317_006475</name>
</gene>
<dbReference type="EMBL" id="JAPWTJ010001181">
    <property type="protein sequence ID" value="KAJ8973409.1"/>
    <property type="molecule type" value="Genomic_DNA"/>
</dbReference>
<dbReference type="InterPro" id="IPR029454">
    <property type="entry name" value="ODR-4-like"/>
</dbReference>
<evidence type="ECO:0000313" key="8">
    <source>
        <dbReference type="Proteomes" id="UP001162164"/>
    </source>
</evidence>
<keyword evidence="8" id="KW-1185">Reference proteome</keyword>
<dbReference type="PANTHER" id="PTHR33966">
    <property type="entry name" value="PROTEIN ODR-4 HOMOLOG"/>
    <property type="match status" value="1"/>
</dbReference>
<evidence type="ECO:0000256" key="3">
    <source>
        <dbReference type="ARBA" id="ARBA00022692"/>
    </source>
</evidence>
<evidence type="ECO:0000256" key="5">
    <source>
        <dbReference type="ARBA" id="ARBA00023136"/>
    </source>
</evidence>
<dbReference type="Proteomes" id="UP001162164">
    <property type="component" value="Unassembled WGS sequence"/>
</dbReference>
<evidence type="ECO:0000256" key="4">
    <source>
        <dbReference type="ARBA" id="ARBA00022989"/>
    </source>
</evidence>
<evidence type="ECO:0000256" key="1">
    <source>
        <dbReference type="ARBA" id="ARBA00004370"/>
    </source>
</evidence>
<sequence length="193" mass="21777">MQVSIYQFCNTDISNKDAELHEIFESGGQLRIVGQVASKLWLQPKISISEASRAVKQDIMRSLSTRFEMHWDSLTEEENSEDINCVHEPPRRVLITLPNSKITLSDYLFPGEGQQDAKVSLEELLDVKIDGKLEIDDVEGQADITEYYNSALETESDVALPKLPTDTNKFMYSIGLGVALLVLLISLLIHFFK</sequence>
<name>A0ABQ9J6C5_9CUCU</name>
<dbReference type="Pfam" id="PF14778">
    <property type="entry name" value="ODR4-like"/>
    <property type="match status" value="1"/>
</dbReference>
<comment type="similarity">
    <text evidence="2">Belongs to the ODR-4 family.</text>
</comment>
<dbReference type="PANTHER" id="PTHR33966:SF1">
    <property type="entry name" value="PROTEIN ODR-4 HOMOLOG"/>
    <property type="match status" value="1"/>
</dbReference>
<evidence type="ECO:0000256" key="6">
    <source>
        <dbReference type="SAM" id="Phobius"/>
    </source>
</evidence>